<proteinExistence type="inferred from homology"/>
<evidence type="ECO:0000256" key="8">
    <source>
        <dbReference type="ARBA" id="ARBA00054110"/>
    </source>
</evidence>
<dbReference type="SUPFAM" id="SSF63570">
    <property type="entry name" value="PABC (PABP) domain"/>
    <property type="match status" value="1"/>
</dbReference>
<feature type="domain" description="RRM" evidence="12">
    <location>
        <begin position="302"/>
        <end position="379"/>
    </location>
</feature>
<dbReference type="FunFam" id="3.30.70.330:FF:000239">
    <property type="entry name" value="Polyadenylate-binding protein"/>
    <property type="match status" value="1"/>
</dbReference>
<evidence type="ECO:0000256" key="10">
    <source>
        <dbReference type="RuleBase" id="RU362004"/>
    </source>
</evidence>
<evidence type="ECO:0000313" key="15">
    <source>
        <dbReference type="Proteomes" id="UP000886520"/>
    </source>
</evidence>
<evidence type="ECO:0000256" key="6">
    <source>
        <dbReference type="ARBA" id="ARBA00022884"/>
    </source>
</evidence>
<keyword evidence="5" id="KW-0677">Repeat</keyword>
<dbReference type="Pfam" id="PF00658">
    <property type="entry name" value="MLLE"/>
    <property type="match status" value="1"/>
</dbReference>
<keyword evidence="4 10" id="KW-0963">Cytoplasm</keyword>
<dbReference type="EMBL" id="JABFUD020000001">
    <property type="protein sequence ID" value="KAI5084444.1"/>
    <property type="molecule type" value="Genomic_DNA"/>
</dbReference>
<dbReference type="GO" id="GO:0003723">
    <property type="term" value="F:RNA binding"/>
    <property type="evidence" value="ECO:0007669"/>
    <property type="project" value="UniProtKB-UniRule"/>
</dbReference>
<organism evidence="14 15">
    <name type="scientific">Adiantum capillus-veneris</name>
    <name type="common">Maidenhair fern</name>
    <dbReference type="NCBI Taxonomy" id="13818"/>
    <lineage>
        <taxon>Eukaryota</taxon>
        <taxon>Viridiplantae</taxon>
        <taxon>Streptophyta</taxon>
        <taxon>Embryophyta</taxon>
        <taxon>Tracheophyta</taxon>
        <taxon>Polypodiopsida</taxon>
        <taxon>Polypodiidae</taxon>
        <taxon>Polypodiales</taxon>
        <taxon>Pteridineae</taxon>
        <taxon>Pteridaceae</taxon>
        <taxon>Vittarioideae</taxon>
        <taxon>Adiantum</taxon>
    </lineage>
</organism>
<dbReference type="NCBIfam" id="TIGR01628">
    <property type="entry name" value="PABP-1234"/>
    <property type="match status" value="1"/>
</dbReference>
<dbReference type="InterPro" id="IPR006515">
    <property type="entry name" value="PABP_1234"/>
</dbReference>
<keyword evidence="7" id="KW-0539">Nucleus</keyword>
<sequence length="597" mass="66577">MEQIEQEPANPIVPSLPSQSSLYVGDLDLSVKEEELFELFSQAGQVVSIRVNRNSPTSSPYAYVNYTRPEFAQEAHKSLNYSTLRGKQMRIMFLNPDPTQRKSGAANIFVKNLDPLVDNKNLHDTFSGYGPILSCRVATNEAGESKGYGFVQFDQEEAAESAIQNANGMMMFDRQIFVGPFMKKEEREREATTSTTKFNNVYVKHFTDTTTDEDLYRIFGEYGAITSAVVMRDTNGDSKGFGFVNFENSDDAVRAVEGLNGKTIDEKEWYVCRAQKKSERELALKEQHELIARDRLEKLKDVNVYVKHLDSTVDERTLKEWFSAHGHVVSTKIIKTPEGNSRGIGFVTYSSPEEAQKAIAEMNGVKLGSKALFVAKAQRKDDRQVRDGIVSGPRISPPPMYHPGAVLGQQFFYGQPLPGLMPQQANGFNYQQPVMPGMGTGGIHLPNYFMSVGPGFQGPRMGRRGVGGPMTAQQQATSRSNNRRYSQSARYHSDVDNLEFGVTETNSLASSSIELQRAVLGEQLYPLVEQLERERAGKVTGMLLELGQQEVSRLINSREVLKARVSEAMEVLRMAQANTMPPSVDMANLSLNKAPER</sequence>
<dbReference type="GO" id="GO:0005737">
    <property type="term" value="C:cytoplasm"/>
    <property type="evidence" value="ECO:0007669"/>
    <property type="project" value="UniProtKB-SubCell"/>
</dbReference>
<dbReference type="SUPFAM" id="SSF54928">
    <property type="entry name" value="RNA-binding domain, RBD"/>
    <property type="match status" value="3"/>
</dbReference>
<dbReference type="CDD" id="cd12379">
    <property type="entry name" value="RRM2_I_PABPs"/>
    <property type="match status" value="1"/>
</dbReference>
<dbReference type="InterPro" id="IPR036053">
    <property type="entry name" value="PABP-dom"/>
</dbReference>
<evidence type="ECO:0000256" key="5">
    <source>
        <dbReference type="ARBA" id="ARBA00022737"/>
    </source>
</evidence>
<dbReference type="InterPro" id="IPR000504">
    <property type="entry name" value="RRM_dom"/>
</dbReference>
<dbReference type="Proteomes" id="UP000886520">
    <property type="component" value="Chromosome 1"/>
</dbReference>
<keyword evidence="15" id="KW-1185">Reference proteome</keyword>
<dbReference type="FunFam" id="3.30.70.330:FF:000003">
    <property type="entry name" value="Polyadenylate-binding protein"/>
    <property type="match status" value="1"/>
</dbReference>
<dbReference type="InterPro" id="IPR035979">
    <property type="entry name" value="RBD_domain_sf"/>
</dbReference>
<dbReference type="CDD" id="cd12380">
    <property type="entry name" value="RRM3_I_PABPs"/>
    <property type="match status" value="1"/>
</dbReference>
<evidence type="ECO:0000256" key="11">
    <source>
        <dbReference type="SAM" id="MobiDB-lite"/>
    </source>
</evidence>
<evidence type="ECO:0000256" key="9">
    <source>
        <dbReference type="PROSITE-ProRule" id="PRU00176"/>
    </source>
</evidence>
<evidence type="ECO:0000256" key="2">
    <source>
        <dbReference type="ARBA" id="ARBA00004496"/>
    </source>
</evidence>
<feature type="domain" description="RRM" evidence="12">
    <location>
        <begin position="199"/>
        <end position="276"/>
    </location>
</feature>
<dbReference type="PANTHER" id="PTHR24012">
    <property type="entry name" value="RNA BINDING PROTEIN"/>
    <property type="match status" value="1"/>
</dbReference>
<comment type="function">
    <text evidence="8">Binds the poly(A) tail of mRNA. Appears to be an important mediator of the multiple roles of the poly(A) tail in mRNA biogenesis, stability and translation.</text>
</comment>
<accession>A0A9D4ZQP7</accession>
<comment type="subcellular location">
    <subcellularLocation>
        <location evidence="2 10">Cytoplasm</location>
    </subcellularLocation>
    <subcellularLocation>
        <location evidence="1">Nucleus</location>
    </subcellularLocation>
</comment>
<dbReference type="SMART" id="SM00517">
    <property type="entry name" value="PolyA"/>
    <property type="match status" value="1"/>
</dbReference>
<gene>
    <name evidence="14" type="ORF">GOP47_0000613</name>
</gene>
<feature type="compositionally biased region" description="Polar residues" evidence="11">
    <location>
        <begin position="471"/>
        <end position="489"/>
    </location>
</feature>
<dbReference type="OrthoDB" id="19742at2759"/>
<comment type="similarity">
    <text evidence="3 10">Belongs to the polyadenylate-binding protein type-1 family.</text>
</comment>
<dbReference type="Gene3D" id="1.10.1900.10">
    <property type="entry name" value="c-terminal domain of poly(a) binding protein"/>
    <property type="match status" value="1"/>
</dbReference>
<dbReference type="PROSITE" id="PS50102">
    <property type="entry name" value="RRM"/>
    <property type="match status" value="4"/>
</dbReference>
<dbReference type="Pfam" id="PF00076">
    <property type="entry name" value="RRM_1"/>
    <property type="match status" value="4"/>
</dbReference>
<dbReference type="GO" id="GO:0005634">
    <property type="term" value="C:nucleus"/>
    <property type="evidence" value="ECO:0007669"/>
    <property type="project" value="UniProtKB-SubCell"/>
</dbReference>
<dbReference type="Gene3D" id="3.30.70.330">
    <property type="match status" value="4"/>
</dbReference>
<feature type="region of interest" description="Disordered" evidence="11">
    <location>
        <begin position="462"/>
        <end position="489"/>
    </location>
</feature>
<dbReference type="InterPro" id="IPR002004">
    <property type="entry name" value="PABP_HYD_C"/>
</dbReference>
<feature type="domain" description="RRM" evidence="12">
    <location>
        <begin position="20"/>
        <end position="96"/>
    </location>
</feature>
<name>A0A9D4ZQP7_ADICA</name>
<dbReference type="InterPro" id="IPR003954">
    <property type="entry name" value="RRM_euk-type"/>
</dbReference>
<protein>
    <recommendedName>
        <fullName evidence="10">Polyadenylate-binding protein</fullName>
        <shortName evidence="10">PABP</shortName>
    </recommendedName>
</protein>
<dbReference type="FunFam" id="3.30.70.330:FF:000651">
    <property type="entry name" value="Poly(A) binding protein cytoplasmic 1 like"/>
    <property type="match status" value="1"/>
</dbReference>
<evidence type="ECO:0000256" key="7">
    <source>
        <dbReference type="ARBA" id="ARBA00023242"/>
    </source>
</evidence>
<evidence type="ECO:0000256" key="3">
    <source>
        <dbReference type="ARBA" id="ARBA00008557"/>
    </source>
</evidence>
<evidence type="ECO:0000259" key="12">
    <source>
        <dbReference type="PROSITE" id="PS50102"/>
    </source>
</evidence>
<evidence type="ECO:0000256" key="4">
    <source>
        <dbReference type="ARBA" id="ARBA00022490"/>
    </source>
</evidence>
<dbReference type="PROSITE" id="PS51309">
    <property type="entry name" value="PABC"/>
    <property type="match status" value="1"/>
</dbReference>
<evidence type="ECO:0000313" key="14">
    <source>
        <dbReference type="EMBL" id="KAI5084444.1"/>
    </source>
</evidence>
<evidence type="ECO:0000259" key="13">
    <source>
        <dbReference type="PROSITE" id="PS51309"/>
    </source>
</evidence>
<dbReference type="InterPro" id="IPR012677">
    <property type="entry name" value="Nucleotide-bd_a/b_plait_sf"/>
</dbReference>
<reference evidence="14" key="1">
    <citation type="submission" date="2021-01" db="EMBL/GenBank/DDBJ databases">
        <title>Adiantum capillus-veneris genome.</title>
        <authorList>
            <person name="Fang Y."/>
            <person name="Liao Q."/>
        </authorList>
    </citation>
    <scope>NUCLEOTIDE SEQUENCE</scope>
    <source>
        <strain evidence="14">H3</strain>
        <tissue evidence="14">Leaf</tissue>
    </source>
</reference>
<feature type="domain" description="RRM" evidence="12">
    <location>
        <begin position="106"/>
        <end position="183"/>
    </location>
</feature>
<evidence type="ECO:0000256" key="1">
    <source>
        <dbReference type="ARBA" id="ARBA00004123"/>
    </source>
</evidence>
<dbReference type="AlphaFoldDB" id="A0A9D4ZQP7"/>
<keyword evidence="6 9" id="KW-0694">RNA-binding</keyword>
<dbReference type="SMART" id="SM00361">
    <property type="entry name" value="RRM_1"/>
    <property type="match status" value="4"/>
</dbReference>
<comment type="caution">
    <text evidence="14">The sequence shown here is derived from an EMBL/GenBank/DDBJ whole genome shotgun (WGS) entry which is preliminary data.</text>
</comment>
<dbReference type="SMART" id="SM00360">
    <property type="entry name" value="RRM"/>
    <property type="match status" value="4"/>
</dbReference>
<dbReference type="InterPro" id="IPR045305">
    <property type="entry name" value="RRM2_I_PABPs"/>
</dbReference>
<feature type="domain" description="PABC" evidence="13">
    <location>
        <begin position="500"/>
        <end position="577"/>
    </location>
</feature>